<evidence type="ECO:0000256" key="4">
    <source>
        <dbReference type="ARBA" id="ARBA00023284"/>
    </source>
</evidence>
<comment type="function">
    <text evidence="6">Thiol-specific peroxidase that catalyzes the reduction of hydrogen peroxide and organic hydroperoxides to water and alcohols, respectively. Plays a role in cell protection against oxidative stress by detoxifying peroxides.</text>
</comment>
<comment type="similarity">
    <text evidence="6">Belongs to the peroxiredoxin family. Prx5 subfamily.</text>
</comment>
<dbReference type="EC" id="1.11.1.27" evidence="6"/>
<keyword evidence="2 6" id="KW-0049">Antioxidant</keyword>
<dbReference type="Gene3D" id="3.40.30.10">
    <property type="entry name" value="Glutaredoxin"/>
    <property type="match status" value="1"/>
</dbReference>
<evidence type="ECO:0000313" key="8">
    <source>
        <dbReference type="EMBL" id="CUH51014.1"/>
    </source>
</evidence>
<dbReference type="FunFam" id="3.40.30.10:FF:000020">
    <property type="entry name" value="Peroxiredoxin"/>
    <property type="match status" value="1"/>
</dbReference>
<dbReference type="InterPro" id="IPR036249">
    <property type="entry name" value="Thioredoxin-like_sf"/>
</dbReference>
<keyword evidence="4 6" id="KW-0676">Redox-active center</keyword>
<dbReference type="PANTHER" id="PTHR10430">
    <property type="entry name" value="PEROXIREDOXIN"/>
    <property type="match status" value="1"/>
</dbReference>
<dbReference type="Pfam" id="PF08534">
    <property type="entry name" value="Redoxin"/>
    <property type="match status" value="1"/>
</dbReference>
<dbReference type="PROSITE" id="PS51352">
    <property type="entry name" value="THIOREDOXIN_2"/>
    <property type="match status" value="1"/>
</dbReference>
<feature type="active site" description="Cysteine sulfenic acid (-SOH) intermediate" evidence="5">
    <location>
        <position position="49"/>
    </location>
</feature>
<dbReference type="GO" id="GO:0045454">
    <property type="term" value="P:cell redox homeostasis"/>
    <property type="evidence" value="ECO:0007669"/>
    <property type="project" value="TreeGrafter"/>
</dbReference>
<dbReference type="OrthoDB" id="9800621at2"/>
<evidence type="ECO:0000256" key="1">
    <source>
        <dbReference type="ARBA" id="ARBA00022559"/>
    </source>
</evidence>
<dbReference type="STRING" id="321267.SHM7688_00447"/>
<dbReference type="InterPro" id="IPR013766">
    <property type="entry name" value="Thioredoxin_domain"/>
</dbReference>
<sequence length="162" mass="17055">MTISVGDTLPAGTLMKVGENGPEPVSIESLSKGKKIVLFGLPGAFTSTCSSAHLPSFMRTAEAFKDKGVEDIICLSVNDPFVMDAWDKDTKASEAGVSLLADPNGDVTVAMGLEFNVPEIGFNNRSQRYSALIEDGVVKVLNLEESPGACEISAGETLLNAM</sequence>
<feature type="domain" description="Thioredoxin" evidence="7">
    <location>
        <begin position="3"/>
        <end position="134"/>
    </location>
</feature>
<keyword evidence="9" id="KW-1185">Reference proteome</keyword>
<comment type="catalytic activity">
    <reaction evidence="6">
        <text>a hydroperoxide + 2 glutathione = an alcohol + glutathione disulfide + H2O</text>
        <dbReference type="Rhea" id="RHEA:62632"/>
        <dbReference type="ChEBI" id="CHEBI:15377"/>
        <dbReference type="ChEBI" id="CHEBI:30879"/>
        <dbReference type="ChEBI" id="CHEBI:35924"/>
        <dbReference type="ChEBI" id="CHEBI:57925"/>
        <dbReference type="ChEBI" id="CHEBI:58297"/>
        <dbReference type="EC" id="1.11.1.27"/>
    </reaction>
</comment>
<dbReference type="GO" id="GO:0005737">
    <property type="term" value="C:cytoplasm"/>
    <property type="evidence" value="ECO:0007669"/>
    <property type="project" value="TreeGrafter"/>
</dbReference>
<proteinExistence type="inferred from homology"/>
<evidence type="ECO:0000256" key="2">
    <source>
        <dbReference type="ARBA" id="ARBA00022862"/>
    </source>
</evidence>
<evidence type="ECO:0000256" key="6">
    <source>
        <dbReference type="RuleBase" id="RU366011"/>
    </source>
</evidence>
<dbReference type="AlphaFoldDB" id="A0A0P1EL46"/>
<dbReference type="GO" id="GO:0008379">
    <property type="term" value="F:thioredoxin peroxidase activity"/>
    <property type="evidence" value="ECO:0007669"/>
    <property type="project" value="InterPro"/>
</dbReference>
<keyword evidence="1 6" id="KW-0575">Peroxidase</keyword>
<dbReference type="GO" id="GO:0034599">
    <property type="term" value="P:cellular response to oxidative stress"/>
    <property type="evidence" value="ECO:0007669"/>
    <property type="project" value="InterPro"/>
</dbReference>
<organism evidence="8 9">
    <name type="scientific">Shimia marina</name>
    <dbReference type="NCBI Taxonomy" id="321267"/>
    <lineage>
        <taxon>Bacteria</taxon>
        <taxon>Pseudomonadati</taxon>
        <taxon>Pseudomonadota</taxon>
        <taxon>Alphaproteobacteria</taxon>
        <taxon>Rhodobacterales</taxon>
        <taxon>Roseobacteraceae</taxon>
    </lineage>
</organism>
<evidence type="ECO:0000259" key="7">
    <source>
        <dbReference type="PROSITE" id="PS51352"/>
    </source>
</evidence>
<dbReference type="PANTHER" id="PTHR10430:SF16">
    <property type="entry name" value="PEROXIREDOXIN-5, MITOCHONDRIAL"/>
    <property type="match status" value="1"/>
</dbReference>
<dbReference type="RefSeq" id="WP_058238393.1">
    <property type="nucleotide sequence ID" value="NZ_CYPW01000006.1"/>
</dbReference>
<dbReference type="InterPro" id="IPR013740">
    <property type="entry name" value="Redoxin"/>
</dbReference>
<evidence type="ECO:0000256" key="3">
    <source>
        <dbReference type="ARBA" id="ARBA00023002"/>
    </source>
</evidence>
<dbReference type="SUPFAM" id="SSF52833">
    <property type="entry name" value="Thioredoxin-like"/>
    <property type="match status" value="1"/>
</dbReference>
<accession>A0A0P1EL46</accession>
<dbReference type="EMBL" id="CYPW01000006">
    <property type="protein sequence ID" value="CUH51014.1"/>
    <property type="molecule type" value="Genomic_DNA"/>
</dbReference>
<gene>
    <name evidence="8" type="ORF">SHM7688_00447</name>
</gene>
<dbReference type="CDD" id="cd03013">
    <property type="entry name" value="PRX5_like"/>
    <property type="match status" value="1"/>
</dbReference>
<name>A0A0P1EL46_9RHOB</name>
<protein>
    <recommendedName>
        <fullName evidence="6">Glutathione-dependent peroxiredoxin</fullName>
        <ecNumber evidence="6">1.11.1.27</ecNumber>
    </recommendedName>
</protein>
<dbReference type="Proteomes" id="UP000054823">
    <property type="component" value="Unassembled WGS sequence"/>
</dbReference>
<evidence type="ECO:0000256" key="5">
    <source>
        <dbReference type="PIRSR" id="PIRSR637944-1"/>
    </source>
</evidence>
<reference evidence="8 9" key="1">
    <citation type="submission" date="2015-09" db="EMBL/GenBank/DDBJ databases">
        <authorList>
            <consortium name="Swine Surveillance"/>
        </authorList>
    </citation>
    <scope>NUCLEOTIDE SEQUENCE [LARGE SCALE GENOMIC DNA]</scope>
    <source>
        <strain evidence="8 9">CECT 7688</strain>
    </source>
</reference>
<keyword evidence="3 6" id="KW-0560">Oxidoreductase</keyword>
<dbReference type="GO" id="GO:0042744">
    <property type="term" value="P:hydrogen peroxide catabolic process"/>
    <property type="evidence" value="ECO:0007669"/>
    <property type="project" value="TreeGrafter"/>
</dbReference>
<evidence type="ECO:0000313" key="9">
    <source>
        <dbReference type="Proteomes" id="UP000054823"/>
    </source>
</evidence>
<dbReference type="InterPro" id="IPR037944">
    <property type="entry name" value="PRX5-like"/>
</dbReference>